<keyword evidence="12" id="KW-0648">Protein biosynthesis</keyword>
<dbReference type="InterPro" id="IPR002547">
    <property type="entry name" value="tRNA-bd_dom"/>
</dbReference>
<evidence type="ECO:0000256" key="10">
    <source>
        <dbReference type="ARBA" id="ARBA00022840"/>
    </source>
</evidence>
<protein>
    <recommendedName>
        <fullName evidence="5">Methionine--tRNA ligase</fullName>
        <ecNumber evidence="4">6.1.1.10</ecNumber>
    </recommendedName>
    <alternativeName>
        <fullName evidence="14">Methionyl-tRNA synthetase</fullName>
    </alternativeName>
</protein>
<comment type="caution">
    <text evidence="18">The sequence shown here is derived from an EMBL/GenBank/DDBJ whole genome shotgun (WGS) entry which is preliminary data.</text>
</comment>
<gene>
    <name evidence="18" type="ORF">A2462_05620</name>
</gene>
<dbReference type="FunFam" id="2.40.50.140:FF:000042">
    <property type="entry name" value="Methionine--tRNA ligase"/>
    <property type="match status" value="1"/>
</dbReference>
<evidence type="ECO:0000313" key="18">
    <source>
        <dbReference type="EMBL" id="OGC34863.1"/>
    </source>
</evidence>
<evidence type="ECO:0000256" key="11">
    <source>
        <dbReference type="ARBA" id="ARBA00022884"/>
    </source>
</evidence>
<evidence type="ECO:0000256" key="8">
    <source>
        <dbReference type="ARBA" id="ARBA00022598"/>
    </source>
</evidence>
<evidence type="ECO:0000256" key="7">
    <source>
        <dbReference type="ARBA" id="ARBA00022555"/>
    </source>
</evidence>
<accession>A0A1F4TS23</accession>
<keyword evidence="6" id="KW-0963">Cytoplasm</keyword>
<dbReference type="EMBL" id="MEUI01000012">
    <property type="protein sequence ID" value="OGC34863.1"/>
    <property type="molecule type" value="Genomic_DNA"/>
</dbReference>
<reference evidence="18 19" key="1">
    <citation type="journal article" date="2016" name="Nat. Commun.">
        <title>Thousands of microbial genomes shed light on interconnected biogeochemical processes in an aquifer system.</title>
        <authorList>
            <person name="Anantharaman K."/>
            <person name="Brown C.T."/>
            <person name="Hug L.A."/>
            <person name="Sharon I."/>
            <person name="Castelle C.J."/>
            <person name="Probst A.J."/>
            <person name="Thomas B.C."/>
            <person name="Singh A."/>
            <person name="Wilkins M.J."/>
            <person name="Karaoz U."/>
            <person name="Brodie E.L."/>
            <person name="Williams K.H."/>
            <person name="Hubbard S.S."/>
            <person name="Banfield J.F."/>
        </authorList>
    </citation>
    <scope>NUCLEOTIDE SEQUENCE [LARGE SCALE GENOMIC DNA]</scope>
</reference>
<dbReference type="AlphaFoldDB" id="A0A1F4TS23"/>
<evidence type="ECO:0000256" key="12">
    <source>
        <dbReference type="ARBA" id="ARBA00022917"/>
    </source>
</evidence>
<dbReference type="EC" id="6.1.1.10" evidence="4"/>
<keyword evidence="10" id="KW-0067">ATP-binding</keyword>
<dbReference type="NCBIfam" id="TIGR00399">
    <property type="entry name" value="metG_C_term"/>
    <property type="match status" value="1"/>
</dbReference>
<dbReference type="GO" id="GO:0006431">
    <property type="term" value="P:methionyl-tRNA aminoacylation"/>
    <property type="evidence" value="ECO:0007669"/>
    <property type="project" value="InterPro"/>
</dbReference>
<comment type="subcellular location">
    <subcellularLocation>
        <location evidence="2">Cytoplasm</location>
    </subcellularLocation>
</comment>
<dbReference type="InterPro" id="IPR012340">
    <property type="entry name" value="NA-bd_OB-fold"/>
</dbReference>
<dbReference type="InterPro" id="IPR051270">
    <property type="entry name" value="Tyrosine-tRNA_ligase_regulator"/>
</dbReference>
<evidence type="ECO:0000256" key="3">
    <source>
        <dbReference type="ARBA" id="ARBA00011738"/>
    </source>
</evidence>
<evidence type="ECO:0000256" key="4">
    <source>
        <dbReference type="ARBA" id="ARBA00012838"/>
    </source>
</evidence>
<evidence type="ECO:0000256" key="14">
    <source>
        <dbReference type="ARBA" id="ARBA00030904"/>
    </source>
</evidence>
<evidence type="ECO:0000256" key="6">
    <source>
        <dbReference type="ARBA" id="ARBA00022490"/>
    </source>
</evidence>
<proteinExistence type="predicted"/>
<dbReference type="PROSITE" id="PS50886">
    <property type="entry name" value="TRBD"/>
    <property type="match status" value="1"/>
</dbReference>
<evidence type="ECO:0000256" key="15">
    <source>
        <dbReference type="ARBA" id="ARBA00047364"/>
    </source>
</evidence>
<dbReference type="GO" id="GO:0005737">
    <property type="term" value="C:cytoplasm"/>
    <property type="evidence" value="ECO:0007669"/>
    <property type="project" value="UniProtKB-SubCell"/>
</dbReference>
<comment type="subunit">
    <text evidence="3">Homodimer.</text>
</comment>
<dbReference type="GO" id="GO:0004825">
    <property type="term" value="F:methionine-tRNA ligase activity"/>
    <property type="evidence" value="ECO:0007669"/>
    <property type="project" value="UniProtKB-EC"/>
</dbReference>
<keyword evidence="11 16" id="KW-0694">RNA-binding</keyword>
<comment type="function">
    <text evidence="1">Is required not only for elongation of protein synthesis but also for the initiation of all mRNA translation through initiator tRNA(fMet) aminoacylation.</text>
</comment>
<keyword evidence="8 18" id="KW-0436">Ligase</keyword>
<keyword evidence="9" id="KW-0547">Nucleotide-binding</keyword>
<name>A0A1F4TS23_UNCSA</name>
<dbReference type="CDD" id="cd02800">
    <property type="entry name" value="tRNA_bind_EcMetRS_like"/>
    <property type="match status" value="1"/>
</dbReference>
<evidence type="ECO:0000256" key="1">
    <source>
        <dbReference type="ARBA" id="ARBA00003314"/>
    </source>
</evidence>
<dbReference type="InterPro" id="IPR004495">
    <property type="entry name" value="Met-tRNA-synth_bsu_C"/>
</dbReference>
<dbReference type="PANTHER" id="PTHR11586:SF37">
    <property type="entry name" value="TRNA-BINDING DOMAIN-CONTAINING PROTEIN"/>
    <property type="match status" value="1"/>
</dbReference>
<keyword evidence="13" id="KW-0030">Aminoacyl-tRNA synthetase</keyword>
<keyword evidence="7 16" id="KW-0820">tRNA-binding</keyword>
<evidence type="ECO:0000256" key="2">
    <source>
        <dbReference type="ARBA" id="ARBA00004496"/>
    </source>
</evidence>
<evidence type="ECO:0000256" key="13">
    <source>
        <dbReference type="ARBA" id="ARBA00023146"/>
    </source>
</evidence>
<dbReference type="GO" id="GO:0000049">
    <property type="term" value="F:tRNA binding"/>
    <property type="evidence" value="ECO:0007669"/>
    <property type="project" value="UniProtKB-UniRule"/>
</dbReference>
<sequence>MDNISFADFQKLDIRVAEIKTAEEVEGADKLYKLTVDIGGEGRQLVAGIKQHYSLADLPGKKVLVLANLEPRTIRGVESRGMILCAHPEDRSTLVCTTVEKDIASGAKVS</sequence>
<evidence type="ECO:0000313" key="19">
    <source>
        <dbReference type="Proteomes" id="UP000177309"/>
    </source>
</evidence>
<evidence type="ECO:0000256" key="16">
    <source>
        <dbReference type="PROSITE-ProRule" id="PRU00209"/>
    </source>
</evidence>
<dbReference type="Proteomes" id="UP000177309">
    <property type="component" value="Unassembled WGS sequence"/>
</dbReference>
<dbReference type="Pfam" id="PF01588">
    <property type="entry name" value="tRNA_bind"/>
    <property type="match status" value="1"/>
</dbReference>
<dbReference type="PANTHER" id="PTHR11586">
    <property type="entry name" value="TRNA-AMINOACYLATION COFACTOR ARC1 FAMILY MEMBER"/>
    <property type="match status" value="1"/>
</dbReference>
<organism evidence="18 19">
    <name type="scientific">candidate division WOR-1 bacterium RIFOXYC2_FULL_41_25</name>
    <dbReference type="NCBI Taxonomy" id="1802586"/>
    <lineage>
        <taxon>Bacteria</taxon>
        <taxon>Bacillati</taxon>
        <taxon>Saganbacteria</taxon>
    </lineage>
</organism>
<evidence type="ECO:0000259" key="17">
    <source>
        <dbReference type="PROSITE" id="PS50886"/>
    </source>
</evidence>
<feature type="domain" description="TRNA-binding" evidence="17">
    <location>
        <begin position="8"/>
        <end position="110"/>
    </location>
</feature>
<dbReference type="Gene3D" id="2.40.50.140">
    <property type="entry name" value="Nucleic acid-binding proteins"/>
    <property type="match status" value="1"/>
</dbReference>
<dbReference type="GO" id="GO:0005524">
    <property type="term" value="F:ATP binding"/>
    <property type="evidence" value="ECO:0007669"/>
    <property type="project" value="UniProtKB-KW"/>
</dbReference>
<comment type="catalytic activity">
    <reaction evidence="15">
        <text>tRNA(Met) + L-methionine + ATP = L-methionyl-tRNA(Met) + AMP + diphosphate</text>
        <dbReference type="Rhea" id="RHEA:13481"/>
        <dbReference type="Rhea" id="RHEA-COMP:9667"/>
        <dbReference type="Rhea" id="RHEA-COMP:9698"/>
        <dbReference type="ChEBI" id="CHEBI:30616"/>
        <dbReference type="ChEBI" id="CHEBI:33019"/>
        <dbReference type="ChEBI" id="CHEBI:57844"/>
        <dbReference type="ChEBI" id="CHEBI:78442"/>
        <dbReference type="ChEBI" id="CHEBI:78530"/>
        <dbReference type="ChEBI" id="CHEBI:456215"/>
        <dbReference type="EC" id="6.1.1.10"/>
    </reaction>
</comment>
<dbReference type="SUPFAM" id="SSF50249">
    <property type="entry name" value="Nucleic acid-binding proteins"/>
    <property type="match status" value="1"/>
</dbReference>
<evidence type="ECO:0000256" key="5">
    <source>
        <dbReference type="ARBA" id="ARBA00018753"/>
    </source>
</evidence>
<evidence type="ECO:0000256" key="9">
    <source>
        <dbReference type="ARBA" id="ARBA00022741"/>
    </source>
</evidence>